<evidence type="ECO:0000256" key="1">
    <source>
        <dbReference type="ARBA" id="ARBA00009986"/>
    </source>
</evidence>
<evidence type="ECO:0000259" key="5">
    <source>
        <dbReference type="Pfam" id="PF00171"/>
    </source>
</evidence>
<dbReference type="EMBL" id="MDAL01000060">
    <property type="protein sequence ID" value="PMN88335.1"/>
    <property type="molecule type" value="Genomic_DNA"/>
</dbReference>
<evidence type="ECO:0000313" key="7">
    <source>
        <dbReference type="Proteomes" id="UP000235387"/>
    </source>
</evidence>
<evidence type="ECO:0000313" key="6">
    <source>
        <dbReference type="EMBL" id="PMN88335.1"/>
    </source>
</evidence>
<dbReference type="AlphaFoldDB" id="A0A2N7L4S2"/>
<keyword evidence="2 4" id="KW-0560">Oxidoreductase</keyword>
<dbReference type="NCBIfam" id="TIGR01780">
    <property type="entry name" value="SSADH"/>
    <property type="match status" value="1"/>
</dbReference>
<dbReference type="Pfam" id="PF00171">
    <property type="entry name" value="Aldedh"/>
    <property type="match status" value="1"/>
</dbReference>
<dbReference type="RefSeq" id="WP_102392269.1">
    <property type="nucleotide sequence ID" value="NZ_MDAL01000060.1"/>
</dbReference>
<dbReference type="SUPFAM" id="SSF53720">
    <property type="entry name" value="ALDH-like"/>
    <property type="match status" value="1"/>
</dbReference>
<dbReference type="FunFam" id="3.40.309.10:FF:000004">
    <property type="entry name" value="Succinate-semialdehyde dehydrogenase I"/>
    <property type="match status" value="1"/>
</dbReference>
<dbReference type="STRING" id="1190603.A1OO_17395"/>
<dbReference type="CDD" id="cd07103">
    <property type="entry name" value="ALDH_F5_SSADH_GabD"/>
    <property type="match status" value="1"/>
</dbReference>
<dbReference type="InterPro" id="IPR016163">
    <property type="entry name" value="Ald_DH_C"/>
</dbReference>
<dbReference type="InterPro" id="IPR050740">
    <property type="entry name" value="Aldehyde_DH_Superfamily"/>
</dbReference>
<protein>
    <submittedName>
        <fullName evidence="6">Succinate-semialdehyde dehydrogenase (NADP(+))</fullName>
    </submittedName>
</protein>
<accession>A0A2N7L4S2</accession>
<dbReference type="InterPro" id="IPR010102">
    <property type="entry name" value="Succ_semiAld_DH"/>
</dbReference>
<dbReference type="InterPro" id="IPR016160">
    <property type="entry name" value="Ald_DH_CS_CYS"/>
</dbReference>
<dbReference type="InterPro" id="IPR029510">
    <property type="entry name" value="Ald_DH_CS_GLU"/>
</dbReference>
<name>A0A2N7L4S2_9GAMM</name>
<dbReference type="InterPro" id="IPR016161">
    <property type="entry name" value="Ald_DH/histidinol_DH"/>
</dbReference>
<dbReference type="GO" id="GO:0004777">
    <property type="term" value="F:succinate-semialdehyde dehydrogenase (NAD+) activity"/>
    <property type="evidence" value="ECO:0007669"/>
    <property type="project" value="TreeGrafter"/>
</dbReference>
<proteinExistence type="inferred from homology"/>
<dbReference type="PANTHER" id="PTHR43353:SF5">
    <property type="entry name" value="SUCCINATE-SEMIALDEHYDE DEHYDROGENASE, MITOCHONDRIAL"/>
    <property type="match status" value="1"/>
</dbReference>
<dbReference type="PROSITE" id="PS00070">
    <property type="entry name" value="ALDEHYDE_DEHYDR_CYS"/>
    <property type="match status" value="1"/>
</dbReference>
<comment type="similarity">
    <text evidence="1 4">Belongs to the aldehyde dehydrogenase family.</text>
</comment>
<organism evidence="6 7">
    <name type="scientific">Enterovibrio norvegicus</name>
    <dbReference type="NCBI Taxonomy" id="188144"/>
    <lineage>
        <taxon>Bacteria</taxon>
        <taxon>Pseudomonadati</taxon>
        <taxon>Pseudomonadota</taxon>
        <taxon>Gammaproteobacteria</taxon>
        <taxon>Vibrionales</taxon>
        <taxon>Vibrionaceae</taxon>
        <taxon>Enterovibrio</taxon>
    </lineage>
</organism>
<dbReference type="PANTHER" id="PTHR43353">
    <property type="entry name" value="SUCCINATE-SEMIALDEHYDE DEHYDROGENASE, MITOCHONDRIAL"/>
    <property type="match status" value="1"/>
</dbReference>
<dbReference type="PROSITE" id="PS00687">
    <property type="entry name" value="ALDEHYDE_DEHYDR_GLU"/>
    <property type="match status" value="1"/>
</dbReference>
<dbReference type="Gene3D" id="3.40.309.10">
    <property type="entry name" value="Aldehyde Dehydrogenase, Chain A, domain 2"/>
    <property type="match status" value="1"/>
</dbReference>
<evidence type="ECO:0000256" key="3">
    <source>
        <dbReference type="PROSITE-ProRule" id="PRU10007"/>
    </source>
</evidence>
<dbReference type="FunFam" id="3.40.605.10:FF:000005">
    <property type="entry name" value="Succinate-semialdehyde dehydrogenase I"/>
    <property type="match status" value="1"/>
</dbReference>
<sequence length="475" mass="51582">MKQIKNLSLLSALCDNLDNTIPVTNPADQTLIGHVQAHSREEVEATIRRARDAQKAWARTTAKQRAAILMRWYELLMENQEDLARIMTLEQGKPLAESRGEVAYGASFVQWFAEEGKRAYGETIPTPLADRRIMTIKQPVGVAAAITPWNFPIAMITRKAAPALAAGCSFVAKPAIQTPLSAYAVVELARQAGLPDDLLAVVTSEDAPMIGDVFCNSPHIQKISFTGSTNVGRILMKQSADSVKRVSMELGGNAPFIVFDDADIDLAVKGAITSKFRNAGQTCVCANRFYVHDAVYEEFVHKFSLAVDELTVGNGLDDDVVIGPLIDDNAKLKIKSLLDQALQQGATVSAGGDDLGGQFFEPTVLTHVSHSMDIVQAEIFGPIAPVIRFNNDEELVEMANDTIYGLASYFYSKDINRIFNIAEALDYGMVGVNEGVISTEVAPFGGVKQSGIGREGARQGIDEYLNTKYICLGSM</sequence>
<dbReference type="InterPro" id="IPR015590">
    <property type="entry name" value="Aldehyde_DH_dom"/>
</dbReference>
<feature type="domain" description="Aldehyde dehydrogenase" evidence="5">
    <location>
        <begin position="19"/>
        <end position="470"/>
    </location>
</feature>
<dbReference type="InterPro" id="IPR016162">
    <property type="entry name" value="Ald_DH_N"/>
</dbReference>
<dbReference type="GO" id="GO:0009450">
    <property type="term" value="P:gamma-aminobutyric acid catabolic process"/>
    <property type="evidence" value="ECO:0007669"/>
    <property type="project" value="InterPro"/>
</dbReference>
<comment type="caution">
    <text evidence="6">The sequence shown here is derived from an EMBL/GenBank/DDBJ whole genome shotgun (WGS) entry which is preliminary data.</text>
</comment>
<feature type="active site" evidence="3">
    <location>
        <position position="249"/>
    </location>
</feature>
<evidence type="ECO:0000256" key="4">
    <source>
        <dbReference type="RuleBase" id="RU003345"/>
    </source>
</evidence>
<gene>
    <name evidence="6" type="primary">gabD</name>
    <name evidence="6" type="ORF">BCT23_07915</name>
</gene>
<evidence type="ECO:0000256" key="2">
    <source>
        <dbReference type="ARBA" id="ARBA00023002"/>
    </source>
</evidence>
<dbReference type="FunFam" id="3.40.605.10:FF:000026">
    <property type="entry name" value="Aldehyde dehydrogenase, putative"/>
    <property type="match status" value="1"/>
</dbReference>
<dbReference type="Gene3D" id="3.40.605.10">
    <property type="entry name" value="Aldehyde Dehydrogenase, Chain A, domain 1"/>
    <property type="match status" value="1"/>
</dbReference>
<reference evidence="7" key="1">
    <citation type="submission" date="2016-07" db="EMBL/GenBank/DDBJ databases">
        <title>Nontailed viruses are major unrecognized killers of bacteria in the ocean.</title>
        <authorList>
            <person name="Kauffman K."/>
            <person name="Hussain F."/>
            <person name="Yang J."/>
            <person name="Arevalo P."/>
            <person name="Brown J."/>
            <person name="Cutler M."/>
            <person name="Kelly L."/>
            <person name="Polz M.F."/>
        </authorList>
    </citation>
    <scope>NUCLEOTIDE SEQUENCE [LARGE SCALE GENOMIC DNA]</scope>
    <source>
        <strain evidence="7">10N.261.45.A10</strain>
    </source>
</reference>
<dbReference type="Proteomes" id="UP000235387">
    <property type="component" value="Unassembled WGS sequence"/>
</dbReference>